<dbReference type="Gene3D" id="2.60.40.10">
    <property type="entry name" value="Immunoglobulins"/>
    <property type="match status" value="1"/>
</dbReference>
<accession>A0A7M4E2A6</accession>
<reference evidence="6" key="2">
    <citation type="submission" date="2025-09" db="UniProtKB">
        <authorList>
            <consortium name="Ensembl"/>
        </authorList>
    </citation>
    <scope>IDENTIFICATION</scope>
</reference>
<evidence type="ECO:0000256" key="1">
    <source>
        <dbReference type="ARBA" id="ARBA00004496"/>
    </source>
</evidence>
<name>A0A7M4E2A6_CROPO</name>
<dbReference type="InterPro" id="IPR003599">
    <property type="entry name" value="Ig_sub"/>
</dbReference>
<dbReference type="SMART" id="SM00408">
    <property type="entry name" value="IGc2"/>
    <property type="match status" value="1"/>
</dbReference>
<dbReference type="Proteomes" id="UP000594220">
    <property type="component" value="Unplaced"/>
</dbReference>
<evidence type="ECO:0000259" key="5">
    <source>
        <dbReference type="PROSITE" id="PS50835"/>
    </source>
</evidence>
<dbReference type="GO" id="GO:0005737">
    <property type="term" value="C:cytoplasm"/>
    <property type="evidence" value="ECO:0007669"/>
    <property type="project" value="UniProtKB-SubCell"/>
</dbReference>
<dbReference type="InterPro" id="IPR052385">
    <property type="entry name" value="Obscurin/Obscurin-like_Reg"/>
</dbReference>
<evidence type="ECO:0000256" key="4">
    <source>
        <dbReference type="ARBA" id="ARBA00023157"/>
    </source>
</evidence>
<sequence length="169" mass="18787">MKGRGRKGRRERTSLPAVIKDELKDVEATEGGTATLRCELSKSAAVEWKKGPKALRQSGKYRMKQEGTSAELLIRDLDLKDAGDYTCIVGDQKTTAALSVNGKTSEVNCEIVKCPSLISLSLACFFLYIRLHGKKKTTPKLTVMMLFPSLDRPSPFLQYDLYPQLSEVN</sequence>
<dbReference type="InterPro" id="IPR003598">
    <property type="entry name" value="Ig_sub2"/>
</dbReference>
<reference evidence="6" key="1">
    <citation type="submission" date="2025-08" db="UniProtKB">
        <authorList>
            <consortium name="Ensembl"/>
        </authorList>
    </citation>
    <scope>IDENTIFICATION</scope>
</reference>
<dbReference type="AlphaFoldDB" id="A0A7M4E2A6"/>
<keyword evidence="3" id="KW-0597">Phosphoprotein</keyword>
<dbReference type="PROSITE" id="PS50835">
    <property type="entry name" value="IG_LIKE"/>
    <property type="match status" value="1"/>
</dbReference>
<proteinExistence type="predicted"/>
<dbReference type="SMART" id="SM00409">
    <property type="entry name" value="IG"/>
    <property type="match status" value="1"/>
</dbReference>
<protein>
    <recommendedName>
        <fullName evidence="5">Ig-like domain-containing protein</fullName>
    </recommendedName>
</protein>
<comment type="subcellular location">
    <subcellularLocation>
        <location evidence="1">Cytoplasm</location>
    </subcellularLocation>
</comment>
<keyword evidence="2" id="KW-0963">Cytoplasm</keyword>
<dbReference type="PANTHER" id="PTHR35971:SF5">
    <property type="entry name" value="OBSCURIN LIKE CYTOSKELETAL ADAPTOR 1"/>
    <property type="match status" value="1"/>
</dbReference>
<organism evidence="6 7">
    <name type="scientific">Crocodylus porosus</name>
    <name type="common">Saltwater crocodile</name>
    <name type="synonym">Estuarine crocodile</name>
    <dbReference type="NCBI Taxonomy" id="8502"/>
    <lineage>
        <taxon>Eukaryota</taxon>
        <taxon>Metazoa</taxon>
        <taxon>Chordata</taxon>
        <taxon>Craniata</taxon>
        <taxon>Vertebrata</taxon>
        <taxon>Euteleostomi</taxon>
        <taxon>Archelosauria</taxon>
        <taxon>Archosauria</taxon>
        <taxon>Crocodylia</taxon>
        <taxon>Longirostres</taxon>
        <taxon>Crocodylidae</taxon>
        <taxon>Crocodylus</taxon>
    </lineage>
</organism>
<dbReference type="PANTHER" id="PTHR35971">
    <property type="entry name" value="SI:DKEY-31G6.6"/>
    <property type="match status" value="1"/>
</dbReference>
<keyword evidence="7" id="KW-1185">Reference proteome</keyword>
<evidence type="ECO:0000313" key="6">
    <source>
        <dbReference type="Ensembl" id="ENSCPRP00005003323.1"/>
    </source>
</evidence>
<dbReference type="Pfam" id="PF07679">
    <property type="entry name" value="I-set"/>
    <property type="match status" value="1"/>
</dbReference>
<feature type="domain" description="Ig-like" evidence="5">
    <location>
        <begin position="16"/>
        <end position="99"/>
    </location>
</feature>
<dbReference type="FunFam" id="2.60.40.10:FF:000228">
    <property type="entry name" value="obscurin isoform X4"/>
    <property type="match status" value="1"/>
</dbReference>
<keyword evidence="4" id="KW-1015">Disulfide bond</keyword>
<dbReference type="Ensembl" id="ENSCPRT00005003893.1">
    <property type="protein sequence ID" value="ENSCPRP00005003323.1"/>
    <property type="gene ID" value="ENSCPRG00005002447.1"/>
</dbReference>
<evidence type="ECO:0000256" key="2">
    <source>
        <dbReference type="ARBA" id="ARBA00022490"/>
    </source>
</evidence>
<dbReference type="SUPFAM" id="SSF48726">
    <property type="entry name" value="Immunoglobulin"/>
    <property type="match status" value="1"/>
</dbReference>
<dbReference type="InterPro" id="IPR007110">
    <property type="entry name" value="Ig-like_dom"/>
</dbReference>
<evidence type="ECO:0000313" key="7">
    <source>
        <dbReference type="Proteomes" id="UP000594220"/>
    </source>
</evidence>
<dbReference type="GeneTree" id="ENSGT00940000154756"/>
<evidence type="ECO:0000256" key="3">
    <source>
        <dbReference type="ARBA" id="ARBA00022553"/>
    </source>
</evidence>
<dbReference type="InterPro" id="IPR013098">
    <property type="entry name" value="Ig_I-set"/>
</dbReference>
<dbReference type="InterPro" id="IPR036179">
    <property type="entry name" value="Ig-like_dom_sf"/>
</dbReference>
<dbReference type="InterPro" id="IPR013783">
    <property type="entry name" value="Ig-like_fold"/>
</dbReference>